<dbReference type="PANTHER" id="PTHR32054:SF3">
    <property type="entry name" value="HEAVY CHAIN, PUTATIVE, EXPRESSED-RELATED"/>
    <property type="match status" value="1"/>
</dbReference>
<comment type="caution">
    <text evidence="5">The sequence shown here is derived from an EMBL/GenBank/DDBJ whole genome shotgun (WGS) entry which is preliminary data.</text>
</comment>
<evidence type="ECO:0000256" key="4">
    <source>
        <dbReference type="SAM" id="MobiDB-lite"/>
    </source>
</evidence>
<evidence type="ECO:0000256" key="3">
    <source>
        <dbReference type="SAM" id="Coils"/>
    </source>
</evidence>
<keyword evidence="6" id="KW-1185">Reference proteome</keyword>
<dbReference type="GO" id="GO:0009903">
    <property type="term" value="P:chloroplast avoidance movement"/>
    <property type="evidence" value="ECO:0007669"/>
    <property type="project" value="TreeGrafter"/>
</dbReference>
<organism evidence="5 6">
    <name type="scientific">Carex littledalei</name>
    <dbReference type="NCBI Taxonomy" id="544730"/>
    <lineage>
        <taxon>Eukaryota</taxon>
        <taxon>Viridiplantae</taxon>
        <taxon>Streptophyta</taxon>
        <taxon>Embryophyta</taxon>
        <taxon>Tracheophyta</taxon>
        <taxon>Spermatophyta</taxon>
        <taxon>Magnoliopsida</taxon>
        <taxon>Liliopsida</taxon>
        <taxon>Poales</taxon>
        <taxon>Cyperaceae</taxon>
        <taxon>Cyperoideae</taxon>
        <taxon>Cariceae</taxon>
        <taxon>Carex</taxon>
        <taxon>Carex subgen. Euthyceras</taxon>
    </lineage>
</organism>
<evidence type="ECO:0000256" key="1">
    <source>
        <dbReference type="ARBA" id="ARBA00005485"/>
    </source>
</evidence>
<dbReference type="Proteomes" id="UP000623129">
    <property type="component" value="Unassembled WGS sequence"/>
</dbReference>
<keyword evidence="2 3" id="KW-0175">Coiled coil</keyword>
<dbReference type="OrthoDB" id="1933125at2759"/>
<feature type="coiled-coil region" evidence="3">
    <location>
        <begin position="152"/>
        <end position="186"/>
    </location>
</feature>
<accession>A0A833VKS5</accession>
<dbReference type="InterPro" id="IPR008545">
    <property type="entry name" value="Web"/>
</dbReference>
<dbReference type="PANTHER" id="PTHR32054">
    <property type="entry name" value="HEAVY CHAIN, PUTATIVE, EXPRESSED-RELATED-RELATED"/>
    <property type="match status" value="1"/>
</dbReference>
<feature type="coiled-coil region" evidence="3">
    <location>
        <begin position="225"/>
        <end position="456"/>
    </location>
</feature>
<gene>
    <name evidence="5" type="ORF">FCM35_KLT07266</name>
</gene>
<dbReference type="EMBL" id="SWLB01000017">
    <property type="protein sequence ID" value="KAF3327148.1"/>
    <property type="molecule type" value="Genomic_DNA"/>
</dbReference>
<protein>
    <submittedName>
        <fullName evidence="5">WEB family protein</fullName>
    </submittedName>
</protein>
<feature type="region of interest" description="Disordered" evidence="4">
    <location>
        <begin position="463"/>
        <end position="488"/>
    </location>
</feature>
<evidence type="ECO:0000256" key="2">
    <source>
        <dbReference type="ARBA" id="ARBA00023054"/>
    </source>
</evidence>
<feature type="coiled-coil region" evidence="3">
    <location>
        <begin position="64"/>
        <end position="119"/>
    </location>
</feature>
<dbReference type="GO" id="GO:0009904">
    <property type="term" value="P:chloroplast accumulation movement"/>
    <property type="evidence" value="ECO:0007669"/>
    <property type="project" value="TreeGrafter"/>
</dbReference>
<proteinExistence type="inferred from homology"/>
<reference evidence="5" key="1">
    <citation type="submission" date="2020-01" db="EMBL/GenBank/DDBJ databases">
        <title>Genome sequence of Kobresia littledalei, the first chromosome-level genome in the family Cyperaceae.</title>
        <authorList>
            <person name="Qu G."/>
        </authorList>
    </citation>
    <scope>NUCLEOTIDE SEQUENCE</scope>
    <source>
        <strain evidence="5">C.B.Clarke</strain>
        <tissue evidence="5">Leaf</tissue>
    </source>
</reference>
<feature type="region of interest" description="Disordered" evidence="4">
    <location>
        <begin position="539"/>
        <end position="654"/>
    </location>
</feature>
<dbReference type="GO" id="GO:0005829">
    <property type="term" value="C:cytosol"/>
    <property type="evidence" value="ECO:0007669"/>
    <property type="project" value="TreeGrafter"/>
</dbReference>
<feature type="compositionally biased region" description="Pro residues" evidence="4">
    <location>
        <begin position="593"/>
        <end position="606"/>
    </location>
</feature>
<comment type="similarity">
    <text evidence="1">Belongs to the WEB family.</text>
</comment>
<dbReference type="AlphaFoldDB" id="A0A833VKS5"/>
<evidence type="ECO:0000313" key="5">
    <source>
        <dbReference type="EMBL" id="KAF3327148.1"/>
    </source>
</evidence>
<evidence type="ECO:0000313" key="6">
    <source>
        <dbReference type="Proteomes" id="UP000623129"/>
    </source>
</evidence>
<sequence length="654" mass="71819">MGTKLRPPTPPVLGESPRTEVGEIDTRAPFKSVKAAVSLFGEVAISSDRSSAVKKTKAPQTERVLAKETELHLAQMELKKYKEQLENAETTRMQALAELEKAKITVDELSHRLNEINKSKELAIKATEEAKSKTANLESSGTITDSALKQELDSAREQYVAALADLDAAKQELRKLKKDFETSLEAKLSAVQQESDAKQLSEMNTERAAQLSQEIAAAQESLLHVKAATEQAQQEEVKIRVEKDAARQKYQETMEETKKKLEELKKDSDPAATCESLEGKLVETNAEIEAVQKKLEEARAADLASITAVNNELDEAKEMLRKVSEEETTVRGLVESLKLELEAVKKEHEELKRQDAETEAIIGDLQLKLQKCKAELEAAAAAESKVTASSDELLHALEQLSTESKTALQEAEVMKKSAEELKVEAEAAHVALAEAEKKLEEALKDAEEAKACETTALNRIKELSERTHAARASTSSESGGTPGKITISKEEFDSLSHKVEEAEKLSEMKVAAAMAQVEAVRASENEAIKRLEAARKEMEDIETATEEASKRAEMAEAAKKAVEGELKRWREKEQKRTAEAAARILAESQQAAPPSPPVVPTPPGPRPTVATESTHQPHHKKKFQAAITSIFYKRKGHSNTDASSASYLPGERRA</sequence>
<name>A0A833VKS5_9POAL</name>
<feature type="compositionally biased region" description="Basic and acidic residues" evidence="4">
    <location>
        <begin position="547"/>
        <end position="578"/>
    </location>
</feature>
<dbReference type="Pfam" id="PF05701">
    <property type="entry name" value="WEMBL"/>
    <property type="match status" value="1"/>
</dbReference>